<dbReference type="PANTHER" id="PTHR28008">
    <property type="entry name" value="DOMAIN PROTEIN, PUTATIVE (AFU_ORTHOLOGUE AFUA_3G10980)-RELATED"/>
    <property type="match status" value="1"/>
</dbReference>
<feature type="transmembrane region" description="Helical" evidence="1">
    <location>
        <begin position="51"/>
        <end position="71"/>
    </location>
</feature>
<accession>A0ABU9BFT2</accession>
<keyword evidence="1" id="KW-0812">Transmembrane</keyword>
<evidence type="ECO:0000259" key="2">
    <source>
        <dbReference type="Pfam" id="PF04892"/>
    </source>
</evidence>
<feature type="transmembrane region" description="Helical" evidence="1">
    <location>
        <begin position="111"/>
        <end position="128"/>
    </location>
</feature>
<dbReference type="RefSeq" id="WP_341376598.1">
    <property type="nucleotide sequence ID" value="NZ_JBBUTF010000031.1"/>
</dbReference>
<name>A0ABU9BFT2_9BURK</name>
<proteinExistence type="predicted"/>
<feature type="domain" description="VanZ-like" evidence="2">
    <location>
        <begin position="54"/>
        <end position="121"/>
    </location>
</feature>
<feature type="transmembrane region" description="Helical" evidence="1">
    <location>
        <begin position="20"/>
        <end position="39"/>
    </location>
</feature>
<keyword evidence="1" id="KW-1133">Transmembrane helix</keyword>
<sequence length="147" mass="15517">MSLSIHESPLLPVARPWRLAARGLFAALLGVISFLALYPDPPRMADTGWDKANHALAFAALAAVWLAAWAVSRRRLWQPVAALMGYGLLIELLQAGIPGRSADGADLVGDATGLALGLAFAAGVGGWLRRRQARRVRAAVLSAAASR</sequence>
<reference evidence="3 4" key="1">
    <citation type="submission" date="2024-04" db="EMBL/GenBank/DDBJ databases">
        <title>Novel species of the genus Ideonella isolated from streams.</title>
        <authorList>
            <person name="Lu H."/>
        </authorList>
    </citation>
    <scope>NUCLEOTIDE SEQUENCE [LARGE SCALE GENOMIC DNA]</scope>
    <source>
        <strain evidence="3 4">BYS139W</strain>
    </source>
</reference>
<evidence type="ECO:0000313" key="3">
    <source>
        <dbReference type="EMBL" id="MEK8028810.1"/>
    </source>
</evidence>
<dbReference type="Pfam" id="PF04892">
    <property type="entry name" value="VanZ"/>
    <property type="match status" value="1"/>
</dbReference>
<keyword evidence="4" id="KW-1185">Reference proteome</keyword>
<evidence type="ECO:0000313" key="4">
    <source>
        <dbReference type="Proteomes" id="UP001368500"/>
    </source>
</evidence>
<evidence type="ECO:0000256" key="1">
    <source>
        <dbReference type="SAM" id="Phobius"/>
    </source>
</evidence>
<dbReference type="PANTHER" id="PTHR28008:SF1">
    <property type="entry name" value="DOMAIN PROTEIN, PUTATIVE (AFU_ORTHOLOGUE AFUA_3G10980)-RELATED"/>
    <property type="match status" value="1"/>
</dbReference>
<keyword evidence="1" id="KW-0472">Membrane</keyword>
<feature type="transmembrane region" description="Helical" evidence="1">
    <location>
        <begin position="80"/>
        <end position="99"/>
    </location>
</feature>
<dbReference type="Proteomes" id="UP001368500">
    <property type="component" value="Unassembled WGS sequence"/>
</dbReference>
<dbReference type="EMBL" id="JBBUTF010000031">
    <property type="protein sequence ID" value="MEK8028810.1"/>
    <property type="molecule type" value="Genomic_DNA"/>
</dbReference>
<protein>
    <submittedName>
        <fullName evidence="3">VanZ family protein</fullName>
    </submittedName>
</protein>
<dbReference type="InterPro" id="IPR006976">
    <property type="entry name" value="VanZ-like"/>
</dbReference>
<dbReference type="NCBIfam" id="NF037970">
    <property type="entry name" value="vanZ_1"/>
    <property type="match status" value="1"/>
</dbReference>
<gene>
    <name evidence="3" type="ORF">AACH11_22855</name>
</gene>
<comment type="caution">
    <text evidence="3">The sequence shown here is derived from an EMBL/GenBank/DDBJ whole genome shotgun (WGS) entry which is preliminary data.</text>
</comment>
<organism evidence="3 4">
    <name type="scientific">Pseudaquabacterium rugosum</name>
    <dbReference type="NCBI Taxonomy" id="2984194"/>
    <lineage>
        <taxon>Bacteria</taxon>
        <taxon>Pseudomonadati</taxon>
        <taxon>Pseudomonadota</taxon>
        <taxon>Betaproteobacteria</taxon>
        <taxon>Burkholderiales</taxon>
        <taxon>Sphaerotilaceae</taxon>
        <taxon>Pseudaquabacterium</taxon>
    </lineage>
</organism>